<reference evidence="7 8" key="1">
    <citation type="submission" date="2017-06" db="EMBL/GenBank/DDBJ databases">
        <title>Whole Genome Sequences of Colwellia marinimaniae MTCD1.</title>
        <authorList>
            <person name="Kusumoto H."/>
            <person name="Inoue M."/>
            <person name="Tanikawa K."/>
            <person name="Maeji H."/>
            <person name="Cameron J.H."/>
            <person name="Bartlett D.H."/>
        </authorList>
    </citation>
    <scope>NUCLEOTIDE SEQUENCE [LARGE SCALE GENOMIC DNA]</scope>
    <source>
        <strain evidence="7 8">MTCD1</strain>
    </source>
</reference>
<gene>
    <name evidence="4 7" type="primary">bamE</name>
    <name evidence="7" type="ORF">MTCD1_02143</name>
</gene>
<comment type="caution">
    <text evidence="7">The sequence shown here is derived from an EMBL/GenBank/DDBJ whole genome shotgun (WGS) entry which is preliminary data.</text>
</comment>
<evidence type="ECO:0000256" key="3">
    <source>
        <dbReference type="ARBA" id="ARBA00023237"/>
    </source>
</evidence>
<keyword evidence="1 4" id="KW-0732">Signal</keyword>
<sequence length="157" mass="17850">MYFRVAIIITALTLSSCSSWVYRYDVPQGNYLEQKSIDKLQVDMTKEQVRFILGSPVVVDAFDNDTWSYIYKLKSGRGKKFDVRKQFIIKFSDDKLVSASGDFKLSDKFNTPFNAPAGEEEEESHTNNKFNAKQGDVVTEGKQDEDKPGENKAAIKN</sequence>
<comment type="subunit">
    <text evidence="4">Part of the Bam complex.</text>
</comment>
<dbReference type="PROSITE" id="PS51257">
    <property type="entry name" value="PROKAR_LIPOPROTEIN"/>
    <property type="match status" value="1"/>
</dbReference>
<dbReference type="PANTHER" id="PTHR37482">
    <property type="entry name" value="OUTER MEMBRANE PROTEIN ASSEMBLY FACTOR BAME"/>
    <property type="match status" value="1"/>
</dbReference>
<accession>A0ABQ0MVY0</accession>
<keyword evidence="4" id="KW-0564">Palmitate</keyword>
<keyword evidence="4" id="KW-0449">Lipoprotein</keyword>
<dbReference type="InterPro" id="IPR026592">
    <property type="entry name" value="BamE"/>
</dbReference>
<dbReference type="Proteomes" id="UP000197068">
    <property type="component" value="Unassembled WGS sequence"/>
</dbReference>
<name>A0ABQ0MVY0_9GAMM</name>
<evidence type="ECO:0000256" key="1">
    <source>
        <dbReference type="ARBA" id="ARBA00022729"/>
    </source>
</evidence>
<comment type="subcellular location">
    <subcellularLocation>
        <location evidence="4">Cell outer membrane</location>
        <topology evidence="4">Lipid-anchor</topology>
    </subcellularLocation>
</comment>
<evidence type="ECO:0000259" key="6">
    <source>
        <dbReference type="Pfam" id="PF04355"/>
    </source>
</evidence>
<feature type="region of interest" description="Disordered" evidence="5">
    <location>
        <begin position="105"/>
        <end position="157"/>
    </location>
</feature>
<dbReference type="InterPro" id="IPR037873">
    <property type="entry name" value="BamE-like"/>
</dbReference>
<keyword evidence="3 4" id="KW-0998">Cell outer membrane</keyword>
<protein>
    <recommendedName>
        <fullName evidence="4">Outer membrane protein assembly factor BamE</fullName>
    </recommendedName>
</protein>
<dbReference type="HAMAP" id="MF_00925">
    <property type="entry name" value="OM_assembly_BamE"/>
    <property type="match status" value="1"/>
</dbReference>
<organism evidence="7 8">
    <name type="scientific">Colwellia marinimaniae</name>
    <dbReference type="NCBI Taxonomy" id="1513592"/>
    <lineage>
        <taxon>Bacteria</taxon>
        <taxon>Pseudomonadati</taxon>
        <taxon>Pseudomonadota</taxon>
        <taxon>Gammaproteobacteria</taxon>
        <taxon>Alteromonadales</taxon>
        <taxon>Colwelliaceae</taxon>
        <taxon>Colwellia</taxon>
    </lineage>
</organism>
<keyword evidence="2 4" id="KW-0472">Membrane</keyword>
<evidence type="ECO:0000256" key="2">
    <source>
        <dbReference type="ARBA" id="ARBA00023136"/>
    </source>
</evidence>
<comment type="similarity">
    <text evidence="4">Belongs to the BamE family.</text>
</comment>
<evidence type="ECO:0000313" key="8">
    <source>
        <dbReference type="Proteomes" id="UP000197068"/>
    </source>
</evidence>
<dbReference type="PANTHER" id="PTHR37482:SF1">
    <property type="entry name" value="OUTER MEMBRANE PROTEIN ASSEMBLY FACTOR BAME"/>
    <property type="match status" value="1"/>
</dbReference>
<evidence type="ECO:0000256" key="4">
    <source>
        <dbReference type="HAMAP-Rule" id="MF_00925"/>
    </source>
</evidence>
<dbReference type="EMBL" id="BDQM01000015">
    <property type="protein sequence ID" value="GAW96525.1"/>
    <property type="molecule type" value="Genomic_DNA"/>
</dbReference>
<proteinExistence type="inferred from homology"/>
<keyword evidence="8" id="KW-1185">Reference proteome</keyword>
<feature type="domain" description="Outer membrane protein assembly factor BamE" evidence="6">
    <location>
        <begin position="29"/>
        <end position="100"/>
    </location>
</feature>
<evidence type="ECO:0000313" key="7">
    <source>
        <dbReference type="EMBL" id="GAW96525.1"/>
    </source>
</evidence>
<evidence type="ECO:0000256" key="5">
    <source>
        <dbReference type="SAM" id="MobiDB-lite"/>
    </source>
</evidence>
<feature type="compositionally biased region" description="Basic and acidic residues" evidence="5">
    <location>
        <begin position="139"/>
        <end position="150"/>
    </location>
</feature>
<dbReference type="InterPro" id="IPR007450">
    <property type="entry name" value="BamE_dom"/>
</dbReference>
<comment type="function">
    <text evidence="4">Part of the outer membrane protein assembly complex, which is involved in assembly and insertion of beta-barrel proteins into the outer membrane.</text>
</comment>
<dbReference type="RefSeq" id="WP_057181783.1">
    <property type="nucleotide sequence ID" value="NZ_BDQM01000015.1"/>
</dbReference>
<dbReference type="Gene3D" id="3.30.1450.10">
    <property type="match status" value="1"/>
</dbReference>
<dbReference type="Pfam" id="PF04355">
    <property type="entry name" value="BamE"/>
    <property type="match status" value="1"/>
</dbReference>